<gene>
    <name evidence="19" type="ORF">QYE76_000879</name>
</gene>
<evidence type="ECO:0000256" key="2">
    <source>
        <dbReference type="ARBA" id="ARBA00008536"/>
    </source>
</evidence>
<dbReference type="PANTHER" id="PTHR27007">
    <property type="match status" value="1"/>
</dbReference>
<dbReference type="InterPro" id="IPR000719">
    <property type="entry name" value="Prot_kinase_dom"/>
</dbReference>
<dbReference type="Pfam" id="PF00069">
    <property type="entry name" value="Pkinase"/>
    <property type="match status" value="1"/>
</dbReference>
<dbReference type="GO" id="GO:0005886">
    <property type="term" value="C:plasma membrane"/>
    <property type="evidence" value="ECO:0007669"/>
    <property type="project" value="UniProtKB-SubCell"/>
</dbReference>
<dbReference type="PROSITE" id="PS00107">
    <property type="entry name" value="PROTEIN_KINASE_ATP"/>
    <property type="match status" value="1"/>
</dbReference>
<evidence type="ECO:0000256" key="17">
    <source>
        <dbReference type="SAM" id="Phobius"/>
    </source>
</evidence>
<dbReference type="InterPro" id="IPR017441">
    <property type="entry name" value="Protein_kinase_ATP_BS"/>
</dbReference>
<dbReference type="GO" id="GO:0004672">
    <property type="term" value="F:protein kinase activity"/>
    <property type="evidence" value="ECO:0007669"/>
    <property type="project" value="InterPro"/>
</dbReference>
<dbReference type="CDD" id="cd12087">
    <property type="entry name" value="TM_EGFR-like"/>
    <property type="match status" value="1"/>
</dbReference>
<proteinExistence type="inferred from homology"/>
<dbReference type="EMBL" id="JAUUTY010000005">
    <property type="protein sequence ID" value="KAK1626564.1"/>
    <property type="molecule type" value="Genomic_DNA"/>
</dbReference>
<evidence type="ECO:0000256" key="16">
    <source>
        <dbReference type="SAM" id="MobiDB-lite"/>
    </source>
</evidence>
<evidence type="ECO:0000259" key="18">
    <source>
        <dbReference type="PROSITE" id="PS50011"/>
    </source>
</evidence>
<keyword evidence="11 17" id="KW-1133">Transmembrane helix</keyword>
<evidence type="ECO:0000256" key="14">
    <source>
        <dbReference type="ARBA" id="ARBA00023180"/>
    </source>
</evidence>
<evidence type="ECO:0000256" key="8">
    <source>
        <dbReference type="ARBA" id="ARBA00022741"/>
    </source>
</evidence>
<name>A0AAD8RK46_LOLMU</name>
<keyword evidence="7" id="KW-0732">Signal</keyword>
<comment type="subcellular location">
    <subcellularLocation>
        <location evidence="1">Cell membrane</location>
        <topology evidence="1">Single-pass type I membrane protein</topology>
    </subcellularLocation>
</comment>
<dbReference type="SMART" id="SM00220">
    <property type="entry name" value="S_TKc"/>
    <property type="match status" value="1"/>
</dbReference>
<feature type="domain" description="Protein kinase" evidence="18">
    <location>
        <begin position="577"/>
        <end position="857"/>
    </location>
</feature>
<evidence type="ECO:0000256" key="10">
    <source>
        <dbReference type="ARBA" id="ARBA00022840"/>
    </source>
</evidence>
<keyword evidence="14" id="KW-0325">Glycoprotein</keyword>
<evidence type="ECO:0000256" key="9">
    <source>
        <dbReference type="ARBA" id="ARBA00022777"/>
    </source>
</evidence>
<dbReference type="AlphaFoldDB" id="A0AAD8RK46"/>
<dbReference type="SUPFAM" id="SSF56112">
    <property type="entry name" value="Protein kinase-like (PK-like)"/>
    <property type="match status" value="1"/>
</dbReference>
<dbReference type="GO" id="GO:0002229">
    <property type="term" value="P:defense response to oomycetes"/>
    <property type="evidence" value="ECO:0007669"/>
    <property type="project" value="UniProtKB-ARBA"/>
</dbReference>
<evidence type="ECO:0000256" key="13">
    <source>
        <dbReference type="ARBA" id="ARBA00023170"/>
    </source>
</evidence>
<evidence type="ECO:0000256" key="4">
    <source>
        <dbReference type="ARBA" id="ARBA00022475"/>
    </source>
</evidence>
<keyword evidence="8 15" id="KW-0547">Nucleotide-binding</keyword>
<feature type="transmembrane region" description="Helical" evidence="17">
    <location>
        <begin position="502"/>
        <end position="525"/>
    </location>
</feature>
<dbReference type="Proteomes" id="UP001231189">
    <property type="component" value="Unassembled WGS sequence"/>
</dbReference>
<dbReference type="PROSITE" id="PS00108">
    <property type="entry name" value="PROTEIN_KINASE_ST"/>
    <property type="match status" value="1"/>
</dbReference>
<keyword evidence="12 17" id="KW-0472">Membrane</keyword>
<evidence type="ECO:0000256" key="12">
    <source>
        <dbReference type="ARBA" id="ARBA00023136"/>
    </source>
</evidence>
<evidence type="ECO:0000256" key="1">
    <source>
        <dbReference type="ARBA" id="ARBA00004251"/>
    </source>
</evidence>
<evidence type="ECO:0000256" key="6">
    <source>
        <dbReference type="ARBA" id="ARBA00022692"/>
    </source>
</evidence>
<dbReference type="InterPro" id="IPR050528">
    <property type="entry name" value="L-type_Lectin-RKs"/>
</dbReference>
<dbReference type="InterPro" id="IPR008271">
    <property type="entry name" value="Ser/Thr_kinase_AS"/>
</dbReference>
<dbReference type="GO" id="GO:0005524">
    <property type="term" value="F:ATP binding"/>
    <property type="evidence" value="ECO:0007669"/>
    <property type="project" value="UniProtKB-UniRule"/>
</dbReference>
<keyword evidence="4" id="KW-1003">Cell membrane</keyword>
<accession>A0AAD8RK46</accession>
<comment type="similarity">
    <text evidence="3">In the C-terminal section; belongs to the protein kinase superfamily. Ser/Thr protein kinase family.</text>
</comment>
<organism evidence="19 20">
    <name type="scientific">Lolium multiflorum</name>
    <name type="common">Italian ryegrass</name>
    <name type="synonym">Lolium perenne subsp. multiflorum</name>
    <dbReference type="NCBI Taxonomy" id="4521"/>
    <lineage>
        <taxon>Eukaryota</taxon>
        <taxon>Viridiplantae</taxon>
        <taxon>Streptophyta</taxon>
        <taxon>Embryophyta</taxon>
        <taxon>Tracheophyta</taxon>
        <taxon>Spermatophyta</taxon>
        <taxon>Magnoliopsida</taxon>
        <taxon>Liliopsida</taxon>
        <taxon>Poales</taxon>
        <taxon>Poaceae</taxon>
        <taxon>BOP clade</taxon>
        <taxon>Pooideae</taxon>
        <taxon>Poodae</taxon>
        <taxon>Poeae</taxon>
        <taxon>Poeae Chloroplast Group 2 (Poeae type)</taxon>
        <taxon>Loliodinae</taxon>
        <taxon>Loliinae</taxon>
        <taxon>Lolium</taxon>
    </lineage>
</organism>
<dbReference type="Pfam" id="PF04827">
    <property type="entry name" value="Plant_tran"/>
    <property type="match status" value="1"/>
</dbReference>
<sequence length="905" mass="101999">MDMWQMLDKFRAEVIDSSSDEESESTQTLATTAASMIHEFTSNPGPQHRGSVKGRSKNLPRNRVEGQARLHKDYFHLTNPIFPEKYFRRRYRMSRDLFLVILRGVRNYDPYFQCRRDATGALGFTSYQKCSAAIRMLSYGMPADIFDEYLRMGESTCLEAMYRFCRAVIAVFGEYYCREPTLEDTRRLLSINESRGFPGMIGSIDCMHWQWKNCPFGWQGAYSGHEEGRTVILEAVISQDLWIWHSFFGMDGSNNDINVLHRSPVFNRLMQGKAPRVSYEINGNAYDKPYYLADGIYPDWATLVKTVRNPNSEKTRRFAKMQEACRKDVERGFGVLQARWAIVRHPARTWSLKTMHEVMTCCVIMHNMIVENERPDGRNENQWDFQVCSSSISSTSADHDLRLADGTYATTAQDCIRCSCRSDTYQLNCAREENNSRCPAPPPCSGGLQLGETSGTGCGSTKCSYSGYSNNSTLSIQTTLVSNQATPACQSKYSPPPRKTRLLIGVSVGSVLFLLILGTLIWLYVRKPQRKHRKQAKEQMLEESNFFDDQAMDDDFDKGTGPRRFPYNDLAIATDSFSDDKKLGQGGFGSVYRGFLSELNLDVAIKRVSKGSKQGIKEYASEVRIISRLRHKNLVQLIGWCHRGGDLLLVYELMPNGSLDGHLYGAEEDVLPWSVRHKIVLGLGSALLYLHQEWEQCILHRDIKPSNVMLDASFSAKLGDFGLARLVEHDRVSLTTVLAGTMGYMDPECMTTGRTNTESDVYSFGVVLLEIACGRRPVVVAQHEEDAIHLAQWVQDSYARGMILDAADARLRGEFDAREMERVLIVGLWCAQLNFKLRPSIRQAVNVLRFEAPLPSLPAMMPVATYMPPVGIRSSTTSSLTGGTSDDTSTSPVVATAQPTHSQDH</sequence>
<dbReference type="InterPro" id="IPR011009">
    <property type="entry name" value="Kinase-like_dom_sf"/>
</dbReference>
<feature type="region of interest" description="Disordered" evidence="16">
    <location>
        <begin position="39"/>
        <end position="59"/>
    </location>
</feature>
<keyword evidence="5" id="KW-0808">Transferase</keyword>
<keyword evidence="6 17" id="KW-0812">Transmembrane</keyword>
<evidence type="ECO:0000256" key="3">
    <source>
        <dbReference type="ARBA" id="ARBA00010217"/>
    </source>
</evidence>
<evidence type="ECO:0000256" key="11">
    <source>
        <dbReference type="ARBA" id="ARBA00022989"/>
    </source>
</evidence>
<feature type="region of interest" description="Disordered" evidence="16">
    <location>
        <begin position="875"/>
        <end position="905"/>
    </location>
</feature>
<dbReference type="CDD" id="cd14066">
    <property type="entry name" value="STKc_IRAK"/>
    <property type="match status" value="1"/>
</dbReference>
<evidence type="ECO:0000313" key="19">
    <source>
        <dbReference type="EMBL" id="KAK1626564.1"/>
    </source>
</evidence>
<evidence type="ECO:0000256" key="7">
    <source>
        <dbReference type="ARBA" id="ARBA00022729"/>
    </source>
</evidence>
<dbReference type="Gene3D" id="1.10.510.10">
    <property type="entry name" value="Transferase(Phosphotransferase) domain 1"/>
    <property type="match status" value="1"/>
</dbReference>
<feature type="compositionally biased region" description="Basic residues" evidence="16">
    <location>
        <begin position="50"/>
        <end position="59"/>
    </location>
</feature>
<comment type="caution">
    <text evidence="19">The sequence shown here is derived from an EMBL/GenBank/DDBJ whole genome shotgun (WGS) entry which is preliminary data.</text>
</comment>
<evidence type="ECO:0000313" key="20">
    <source>
        <dbReference type="Proteomes" id="UP001231189"/>
    </source>
</evidence>
<evidence type="ECO:0000256" key="5">
    <source>
        <dbReference type="ARBA" id="ARBA00022679"/>
    </source>
</evidence>
<dbReference type="InterPro" id="IPR006912">
    <property type="entry name" value="Harbinger_derived_prot"/>
</dbReference>
<evidence type="ECO:0000256" key="15">
    <source>
        <dbReference type="PROSITE-ProRule" id="PRU10141"/>
    </source>
</evidence>
<keyword evidence="20" id="KW-1185">Reference proteome</keyword>
<keyword evidence="9" id="KW-0418">Kinase</keyword>
<comment type="similarity">
    <text evidence="2">In the N-terminal section; belongs to the leguminous lectin family.</text>
</comment>
<feature type="binding site" evidence="15">
    <location>
        <position position="606"/>
    </location>
    <ligand>
        <name>ATP</name>
        <dbReference type="ChEBI" id="CHEBI:30616"/>
    </ligand>
</feature>
<dbReference type="Gene3D" id="3.30.200.20">
    <property type="entry name" value="Phosphorylase Kinase, domain 1"/>
    <property type="match status" value="1"/>
</dbReference>
<dbReference type="FunFam" id="3.30.200.20:FF:000168">
    <property type="entry name" value="L-type lectin-domain containing receptor kinase IX.1"/>
    <property type="match status" value="1"/>
</dbReference>
<keyword evidence="10 15" id="KW-0067">ATP-binding</keyword>
<feature type="compositionally biased region" description="Low complexity" evidence="16">
    <location>
        <begin position="875"/>
        <end position="891"/>
    </location>
</feature>
<dbReference type="FunFam" id="1.10.510.10:FF:000240">
    <property type="entry name" value="Lectin-domain containing receptor kinase A4.3"/>
    <property type="match status" value="1"/>
</dbReference>
<keyword evidence="13" id="KW-0675">Receptor</keyword>
<dbReference type="PROSITE" id="PS50011">
    <property type="entry name" value="PROTEIN_KINASE_DOM"/>
    <property type="match status" value="1"/>
</dbReference>
<protein>
    <recommendedName>
        <fullName evidence="18">Protein kinase domain-containing protein</fullName>
    </recommendedName>
</protein>
<reference evidence="19" key="1">
    <citation type="submission" date="2023-07" db="EMBL/GenBank/DDBJ databases">
        <title>A chromosome-level genome assembly of Lolium multiflorum.</title>
        <authorList>
            <person name="Chen Y."/>
            <person name="Copetti D."/>
            <person name="Kolliker R."/>
            <person name="Studer B."/>
        </authorList>
    </citation>
    <scope>NUCLEOTIDE SEQUENCE</scope>
    <source>
        <strain evidence="19">02402/16</strain>
        <tissue evidence="19">Leaf</tissue>
    </source>
</reference>